<sequence>MLSFARRRLAQPARQVRWLATGPNLNEGEQLIFNKLTERFKPSHLAVQDTSGGCGSFYNIEIASPAFKGLPLVKQHKLVNEALKTEIEGIHGLQLKTRPE</sequence>
<dbReference type="PANTHER" id="PTHR46188">
    <property type="entry name" value="BOLA-LIKE PROTEIN 3"/>
    <property type="match status" value="1"/>
</dbReference>
<reference evidence="3 4" key="1">
    <citation type="journal article" date="2019" name="New Phytol.">
        <title>Comparative genomics reveals unique wood-decay strategies and fruiting body development in the Schizophyllaceae.</title>
        <authorList>
            <person name="Almasi E."/>
            <person name="Sahu N."/>
            <person name="Krizsan K."/>
            <person name="Balint B."/>
            <person name="Kovacs G.M."/>
            <person name="Kiss B."/>
            <person name="Cseklye J."/>
            <person name="Drula E."/>
            <person name="Henrissat B."/>
            <person name="Nagy I."/>
            <person name="Chovatia M."/>
            <person name="Adam C."/>
            <person name="LaButti K."/>
            <person name="Lipzen A."/>
            <person name="Riley R."/>
            <person name="Grigoriev I.V."/>
            <person name="Nagy L.G."/>
        </authorList>
    </citation>
    <scope>NUCLEOTIDE SEQUENCE [LARGE SCALE GENOMIC DNA]</scope>
    <source>
        <strain evidence="3 4">NL-1724</strain>
    </source>
</reference>
<keyword evidence="4" id="KW-1185">Reference proteome</keyword>
<dbReference type="SUPFAM" id="SSF82657">
    <property type="entry name" value="BolA-like"/>
    <property type="match status" value="1"/>
</dbReference>
<name>A0A550CUF1_9AGAR</name>
<evidence type="ECO:0000256" key="1">
    <source>
        <dbReference type="ARBA" id="ARBA00005578"/>
    </source>
</evidence>
<evidence type="ECO:0000313" key="3">
    <source>
        <dbReference type="EMBL" id="TRM68420.1"/>
    </source>
</evidence>
<comment type="caution">
    <text evidence="3">The sequence shown here is derived from an EMBL/GenBank/DDBJ whole genome shotgun (WGS) entry which is preliminary data.</text>
</comment>
<dbReference type="InterPro" id="IPR036065">
    <property type="entry name" value="BolA-like_sf"/>
</dbReference>
<gene>
    <name evidence="3" type="ORF">BD626DRAFT_425247</name>
</gene>
<evidence type="ECO:0000313" key="4">
    <source>
        <dbReference type="Proteomes" id="UP000320762"/>
    </source>
</evidence>
<dbReference type="STRING" id="97359.A0A550CUF1"/>
<accession>A0A550CUF1</accession>
<organism evidence="3 4">
    <name type="scientific">Schizophyllum amplum</name>
    <dbReference type="NCBI Taxonomy" id="97359"/>
    <lineage>
        <taxon>Eukaryota</taxon>
        <taxon>Fungi</taxon>
        <taxon>Dikarya</taxon>
        <taxon>Basidiomycota</taxon>
        <taxon>Agaricomycotina</taxon>
        <taxon>Agaricomycetes</taxon>
        <taxon>Agaricomycetidae</taxon>
        <taxon>Agaricales</taxon>
        <taxon>Schizophyllaceae</taxon>
        <taxon>Schizophyllum</taxon>
    </lineage>
</organism>
<dbReference type="EMBL" id="VDMD01000002">
    <property type="protein sequence ID" value="TRM68420.1"/>
    <property type="molecule type" value="Genomic_DNA"/>
</dbReference>
<dbReference type="Proteomes" id="UP000320762">
    <property type="component" value="Unassembled WGS sequence"/>
</dbReference>
<dbReference type="InterPro" id="IPR052275">
    <property type="entry name" value="Mt_Fe-S_assembly_factor"/>
</dbReference>
<dbReference type="Pfam" id="PF01722">
    <property type="entry name" value="BolA"/>
    <property type="match status" value="1"/>
</dbReference>
<comment type="similarity">
    <text evidence="1 2">Belongs to the BolA/IbaG family.</text>
</comment>
<dbReference type="OrthoDB" id="203381at2759"/>
<dbReference type="GO" id="GO:0005759">
    <property type="term" value="C:mitochondrial matrix"/>
    <property type="evidence" value="ECO:0007669"/>
    <property type="project" value="TreeGrafter"/>
</dbReference>
<dbReference type="PANTHER" id="PTHR46188:SF1">
    <property type="entry name" value="BOLA-LIKE PROTEIN 3"/>
    <property type="match status" value="1"/>
</dbReference>
<dbReference type="AlphaFoldDB" id="A0A550CUF1"/>
<dbReference type="Gene3D" id="3.30.300.90">
    <property type="entry name" value="BolA-like"/>
    <property type="match status" value="1"/>
</dbReference>
<dbReference type="InterPro" id="IPR002634">
    <property type="entry name" value="BolA"/>
</dbReference>
<proteinExistence type="inferred from homology"/>
<evidence type="ECO:0000256" key="2">
    <source>
        <dbReference type="RuleBase" id="RU003860"/>
    </source>
</evidence>
<protein>
    <submittedName>
        <fullName evidence="3">Bola protein</fullName>
    </submittedName>
</protein>